<organism evidence="1 2">
    <name type="scientific">Bionectria ochroleuca</name>
    <name type="common">Gliocladium roseum</name>
    <dbReference type="NCBI Taxonomy" id="29856"/>
    <lineage>
        <taxon>Eukaryota</taxon>
        <taxon>Fungi</taxon>
        <taxon>Dikarya</taxon>
        <taxon>Ascomycota</taxon>
        <taxon>Pezizomycotina</taxon>
        <taxon>Sordariomycetes</taxon>
        <taxon>Hypocreomycetidae</taxon>
        <taxon>Hypocreales</taxon>
        <taxon>Bionectriaceae</taxon>
        <taxon>Clonostachys</taxon>
    </lineage>
</organism>
<protein>
    <submittedName>
        <fullName evidence="1">Uncharacterized protein</fullName>
    </submittedName>
</protein>
<name>A0ABY6TND8_BIOOC</name>
<gene>
    <name evidence="1" type="ORF">CLO192961_LOCUS13075</name>
</gene>
<evidence type="ECO:0000313" key="2">
    <source>
        <dbReference type="Proteomes" id="UP000766486"/>
    </source>
</evidence>
<dbReference type="Proteomes" id="UP000766486">
    <property type="component" value="Unassembled WGS sequence"/>
</dbReference>
<dbReference type="EMBL" id="CABFNS010000068">
    <property type="protein sequence ID" value="VUC20131.1"/>
    <property type="molecule type" value="Genomic_DNA"/>
</dbReference>
<proteinExistence type="predicted"/>
<keyword evidence="2" id="KW-1185">Reference proteome</keyword>
<comment type="caution">
    <text evidence="1">The sequence shown here is derived from an EMBL/GenBank/DDBJ whole genome shotgun (WGS) entry which is preliminary data.</text>
</comment>
<reference evidence="1 2" key="1">
    <citation type="submission" date="2019-06" db="EMBL/GenBank/DDBJ databases">
        <authorList>
            <person name="Broberg M."/>
        </authorList>
    </citation>
    <scope>NUCLEOTIDE SEQUENCE [LARGE SCALE GENOMIC DNA]</scope>
</reference>
<evidence type="ECO:0000313" key="1">
    <source>
        <dbReference type="EMBL" id="VUC20131.1"/>
    </source>
</evidence>
<accession>A0ABY6TND8</accession>
<sequence>MLTPAYEKAPAARGTFQAYNITSHSKRAVSAATCMMGGGFGGIIPRVAFIVSESPHYITGIRTTFALSIASTTAIMITDLHLWRATRAGKAVKEGMEGWKCTLWPRIRGTSCDV</sequence>